<dbReference type="NCBIfam" id="NF003191">
    <property type="entry name" value="PRK04164.1-2"/>
    <property type="match status" value="1"/>
</dbReference>
<evidence type="ECO:0000313" key="9">
    <source>
        <dbReference type="EMBL" id="RDV14968.1"/>
    </source>
</evidence>
<dbReference type="Proteomes" id="UP000256708">
    <property type="component" value="Unassembled WGS sequence"/>
</dbReference>
<dbReference type="OrthoDB" id="48231at2"/>
<comment type="caution">
    <text evidence="9">The sequence shown here is derived from an EMBL/GenBank/DDBJ whole genome shotgun (WGS) entry which is preliminary data.</text>
</comment>
<evidence type="ECO:0000313" key="10">
    <source>
        <dbReference type="Proteomes" id="UP000256708"/>
    </source>
</evidence>
<comment type="subcellular location">
    <subcellularLocation>
        <location evidence="1 6">Cell membrane</location>
        <topology evidence="1 6">Multi-pass membrane protein</topology>
    </subcellularLocation>
</comment>
<dbReference type="PANTHER" id="PTHR40060:SF1">
    <property type="entry name" value="UPF0316 PROTEIN YEBE"/>
    <property type="match status" value="1"/>
</dbReference>
<evidence type="ECO:0000256" key="3">
    <source>
        <dbReference type="ARBA" id="ARBA00022692"/>
    </source>
</evidence>
<proteinExistence type="inferred from homology"/>
<keyword evidence="2 6" id="KW-1003">Cell membrane</keyword>
<feature type="domain" description="DUF2179" evidence="7">
    <location>
        <begin position="126"/>
        <end position="174"/>
    </location>
</feature>
<dbReference type="RefSeq" id="WP_115565760.1">
    <property type="nucleotide sequence ID" value="NZ_QRGR01000011.1"/>
</dbReference>
<dbReference type="AlphaFoldDB" id="A0A3D8LC28"/>
<dbReference type="HAMAP" id="MF_01515">
    <property type="entry name" value="UPF0316"/>
    <property type="match status" value="1"/>
</dbReference>
<dbReference type="InterPro" id="IPR019264">
    <property type="entry name" value="DUF2179"/>
</dbReference>
<evidence type="ECO:0000259" key="7">
    <source>
        <dbReference type="Pfam" id="PF10035"/>
    </source>
</evidence>
<reference evidence="10" key="1">
    <citation type="submission" date="2018-08" db="EMBL/GenBank/DDBJ databases">
        <authorList>
            <person name="Liu Z.-W."/>
            <person name="Du Z.-J."/>
        </authorList>
    </citation>
    <scope>NUCLEOTIDE SEQUENCE [LARGE SCALE GENOMIC DNA]</scope>
    <source>
        <strain evidence="10">H4X</strain>
    </source>
</reference>
<dbReference type="EMBL" id="QRGR01000011">
    <property type="protein sequence ID" value="RDV14968.1"/>
    <property type="molecule type" value="Genomic_DNA"/>
</dbReference>
<feature type="transmembrane region" description="Helical" evidence="6">
    <location>
        <begin position="15"/>
        <end position="38"/>
    </location>
</feature>
<evidence type="ECO:0000256" key="1">
    <source>
        <dbReference type="ARBA" id="ARBA00004651"/>
    </source>
</evidence>
<keyword evidence="3 6" id="KW-0812">Transmembrane</keyword>
<name>A0A3D8LC28_9BACT</name>
<evidence type="ECO:0000259" key="8">
    <source>
        <dbReference type="Pfam" id="PF18955"/>
    </source>
</evidence>
<keyword evidence="5 6" id="KW-0472">Membrane</keyword>
<accession>A0A3D8LC28</accession>
<feature type="transmembrane region" description="Helical" evidence="6">
    <location>
        <begin position="72"/>
        <end position="90"/>
    </location>
</feature>
<gene>
    <name evidence="9" type="ORF">DXT99_11820</name>
</gene>
<dbReference type="GO" id="GO:0005886">
    <property type="term" value="C:plasma membrane"/>
    <property type="evidence" value="ECO:0007669"/>
    <property type="project" value="UniProtKB-SubCell"/>
</dbReference>
<feature type="domain" description="DUF5698" evidence="8">
    <location>
        <begin position="33"/>
        <end position="89"/>
    </location>
</feature>
<feature type="transmembrane region" description="Helical" evidence="6">
    <location>
        <begin position="45"/>
        <end position="66"/>
    </location>
</feature>
<dbReference type="Pfam" id="PF18955">
    <property type="entry name" value="DUF5698"/>
    <property type="match status" value="1"/>
</dbReference>
<evidence type="ECO:0000256" key="5">
    <source>
        <dbReference type="ARBA" id="ARBA00023136"/>
    </source>
</evidence>
<evidence type="ECO:0000256" key="6">
    <source>
        <dbReference type="HAMAP-Rule" id="MF_01515"/>
    </source>
</evidence>
<evidence type="ECO:0000256" key="2">
    <source>
        <dbReference type="ARBA" id="ARBA00022475"/>
    </source>
</evidence>
<protein>
    <recommendedName>
        <fullName evidence="6">UPF0316 protein DXT99_11820</fullName>
    </recommendedName>
</protein>
<dbReference type="InterPro" id="IPR044035">
    <property type="entry name" value="DUF5698"/>
</dbReference>
<dbReference type="CDD" id="cd16381">
    <property type="entry name" value="YitT_C_like_1"/>
    <property type="match status" value="1"/>
</dbReference>
<evidence type="ECO:0000256" key="4">
    <source>
        <dbReference type="ARBA" id="ARBA00022989"/>
    </source>
</evidence>
<dbReference type="PANTHER" id="PTHR40060">
    <property type="entry name" value="UPF0316 PROTEIN YEBE"/>
    <property type="match status" value="1"/>
</dbReference>
<dbReference type="InterPro" id="IPR022930">
    <property type="entry name" value="UPF0316"/>
</dbReference>
<comment type="similarity">
    <text evidence="6">Belongs to the UPF0316 family.</text>
</comment>
<sequence length="200" mass="22409">MNYFEGIDPGIVEWVIIPALIFLARICDVTLGTLRIVFISKGDKVIAPLLGFLEVLIWLIAITQVMENLSNVASYLAWAGGFATGNFLGLRVEQKLALGQAVVRVITVEPADKLIEQLKGHGYRLTSVDARGTRGKVNLLFMIVKRKKLNDVIDIIRNYNPQAFYSIEDVRSVSETETSPNTIEDENKSFRKLFPLRKGK</sequence>
<keyword evidence="10" id="KW-1185">Reference proteome</keyword>
<keyword evidence="4 6" id="KW-1133">Transmembrane helix</keyword>
<organism evidence="9 10">
    <name type="scientific">Pontibacter diazotrophicus</name>
    <dbReference type="NCBI Taxonomy" id="1400979"/>
    <lineage>
        <taxon>Bacteria</taxon>
        <taxon>Pseudomonadati</taxon>
        <taxon>Bacteroidota</taxon>
        <taxon>Cytophagia</taxon>
        <taxon>Cytophagales</taxon>
        <taxon>Hymenobacteraceae</taxon>
        <taxon>Pontibacter</taxon>
    </lineage>
</organism>
<dbReference type="Pfam" id="PF10035">
    <property type="entry name" value="DUF2179"/>
    <property type="match status" value="1"/>
</dbReference>